<keyword evidence="5 6" id="KW-0378">Hydrolase</keyword>
<reference evidence="10 11" key="1">
    <citation type="submission" date="2020-08" db="EMBL/GenBank/DDBJ databases">
        <title>Genomic Encyclopedia of Type Strains, Phase III (KMG-III): the genomes of soil and plant-associated and newly described type strains.</title>
        <authorList>
            <person name="Whitman W."/>
        </authorList>
    </citation>
    <scope>NUCLEOTIDE SEQUENCE [LARGE SCALE GENOMIC DNA]</scope>
    <source>
        <strain evidence="10 11">CECT 8356</strain>
    </source>
</reference>
<evidence type="ECO:0000256" key="6">
    <source>
        <dbReference type="RuleBase" id="RU000553"/>
    </source>
</evidence>
<dbReference type="Pfam" id="PF00708">
    <property type="entry name" value="Acylphosphatase"/>
    <property type="match status" value="1"/>
</dbReference>
<dbReference type="EC" id="3.6.1.7" evidence="2 5"/>
<evidence type="ECO:0000256" key="8">
    <source>
        <dbReference type="SAM" id="MobiDB-lite"/>
    </source>
</evidence>
<evidence type="ECO:0000259" key="9">
    <source>
        <dbReference type="PROSITE" id="PS51160"/>
    </source>
</evidence>
<name>A0A7W5CK61_9MICO</name>
<dbReference type="Gene3D" id="3.30.70.100">
    <property type="match status" value="1"/>
</dbReference>
<comment type="catalytic activity">
    <reaction evidence="4 5 6">
        <text>an acyl phosphate + H2O = a carboxylate + phosphate + H(+)</text>
        <dbReference type="Rhea" id="RHEA:14965"/>
        <dbReference type="ChEBI" id="CHEBI:15377"/>
        <dbReference type="ChEBI" id="CHEBI:15378"/>
        <dbReference type="ChEBI" id="CHEBI:29067"/>
        <dbReference type="ChEBI" id="CHEBI:43474"/>
        <dbReference type="ChEBI" id="CHEBI:59918"/>
        <dbReference type="EC" id="3.6.1.7"/>
    </reaction>
</comment>
<dbReference type="GO" id="GO:0003998">
    <property type="term" value="F:acylphosphatase activity"/>
    <property type="evidence" value="ECO:0007669"/>
    <property type="project" value="UniProtKB-EC"/>
</dbReference>
<feature type="region of interest" description="Disordered" evidence="8">
    <location>
        <begin position="64"/>
        <end position="91"/>
    </location>
</feature>
<comment type="caution">
    <text evidence="10">The sequence shown here is derived from an EMBL/GenBank/DDBJ whole genome shotgun (WGS) entry which is preliminary data.</text>
</comment>
<proteinExistence type="inferred from homology"/>
<dbReference type="PROSITE" id="PS00150">
    <property type="entry name" value="ACYLPHOSPHATASE_1"/>
    <property type="match status" value="1"/>
</dbReference>
<evidence type="ECO:0000313" key="10">
    <source>
        <dbReference type="EMBL" id="MBB3159168.1"/>
    </source>
</evidence>
<gene>
    <name evidence="10" type="ORF">FHS07_002886</name>
</gene>
<dbReference type="InterPro" id="IPR020456">
    <property type="entry name" value="Acylphosphatase"/>
</dbReference>
<dbReference type="PRINTS" id="PR00112">
    <property type="entry name" value="ACYLPHPHTASE"/>
</dbReference>
<dbReference type="PROSITE" id="PS51160">
    <property type="entry name" value="ACYLPHOSPHATASE_3"/>
    <property type="match status" value="1"/>
</dbReference>
<evidence type="ECO:0000256" key="7">
    <source>
        <dbReference type="RuleBase" id="RU004168"/>
    </source>
</evidence>
<evidence type="ECO:0000256" key="3">
    <source>
        <dbReference type="ARBA" id="ARBA00015991"/>
    </source>
</evidence>
<dbReference type="InterPro" id="IPR036046">
    <property type="entry name" value="Acylphosphatase-like_dom_sf"/>
</dbReference>
<dbReference type="EMBL" id="JACHXY010000003">
    <property type="protein sequence ID" value="MBB3159168.1"/>
    <property type="molecule type" value="Genomic_DNA"/>
</dbReference>
<dbReference type="InterPro" id="IPR017968">
    <property type="entry name" value="Acylphosphatase_CS"/>
</dbReference>
<feature type="active site" evidence="5">
    <location>
        <position position="36"/>
    </location>
</feature>
<dbReference type="PROSITE" id="PS00151">
    <property type="entry name" value="ACYLPHOSPHATASE_2"/>
    <property type="match status" value="1"/>
</dbReference>
<sequence>MRTVMIMVHGRVQGVGFRYALEAAAQRAGARGWVRNRREGTVEALIAGDAATVDTVLAWAHQGPPSARVDGVDTAESSETPPDGFEIRATA</sequence>
<dbReference type="AlphaFoldDB" id="A0A7W5CK61"/>
<protein>
    <recommendedName>
        <fullName evidence="3 5">Acylphosphatase</fullName>
        <ecNumber evidence="2 5">3.6.1.7</ecNumber>
    </recommendedName>
</protein>
<organism evidence="10 11">
    <name type="scientific">Microbacterium proteolyticum</name>
    <dbReference type="NCBI Taxonomy" id="1572644"/>
    <lineage>
        <taxon>Bacteria</taxon>
        <taxon>Bacillati</taxon>
        <taxon>Actinomycetota</taxon>
        <taxon>Actinomycetes</taxon>
        <taxon>Micrococcales</taxon>
        <taxon>Microbacteriaceae</taxon>
        <taxon>Microbacterium</taxon>
    </lineage>
</organism>
<feature type="domain" description="Acylphosphatase-like" evidence="9">
    <location>
        <begin position="3"/>
        <end position="89"/>
    </location>
</feature>
<dbReference type="RefSeq" id="WP_183420554.1">
    <property type="nucleotide sequence ID" value="NZ_JACHXY010000003.1"/>
</dbReference>
<evidence type="ECO:0000256" key="4">
    <source>
        <dbReference type="ARBA" id="ARBA00047645"/>
    </source>
</evidence>
<comment type="similarity">
    <text evidence="1 7">Belongs to the acylphosphatase family.</text>
</comment>
<dbReference type="PANTHER" id="PTHR47268">
    <property type="entry name" value="ACYLPHOSPHATASE"/>
    <property type="match status" value="1"/>
</dbReference>
<evidence type="ECO:0000256" key="5">
    <source>
        <dbReference type="PROSITE-ProRule" id="PRU00520"/>
    </source>
</evidence>
<feature type="active site" evidence="5">
    <location>
        <position position="18"/>
    </location>
</feature>
<evidence type="ECO:0000313" key="11">
    <source>
        <dbReference type="Proteomes" id="UP000543579"/>
    </source>
</evidence>
<evidence type="ECO:0000256" key="2">
    <source>
        <dbReference type="ARBA" id="ARBA00012150"/>
    </source>
</evidence>
<evidence type="ECO:0000256" key="1">
    <source>
        <dbReference type="ARBA" id="ARBA00005614"/>
    </source>
</evidence>
<dbReference type="Proteomes" id="UP000543579">
    <property type="component" value="Unassembled WGS sequence"/>
</dbReference>
<accession>A0A7W5CK61</accession>
<dbReference type="PANTHER" id="PTHR47268:SF4">
    <property type="entry name" value="ACYLPHOSPHATASE"/>
    <property type="match status" value="1"/>
</dbReference>
<dbReference type="InterPro" id="IPR001792">
    <property type="entry name" value="Acylphosphatase-like_dom"/>
</dbReference>
<dbReference type="SUPFAM" id="SSF54975">
    <property type="entry name" value="Acylphosphatase/BLUF domain-like"/>
    <property type="match status" value="1"/>
</dbReference>